<dbReference type="EMBL" id="FLUO01000001">
    <property type="protein sequence ID" value="SBW06855.1"/>
    <property type="molecule type" value="Genomic_DNA"/>
</dbReference>
<protein>
    <recommendedName>
        <fullName evidence="1">ABM domain-containing protein</fullName>
    </recommendedName>
</protein>
<sequence length="114" mass="12533">MAMSEGFARTPEPPYYAVIFSATRTAGDHGYAAMAEEMLALALEHPGCLGAESARGPDGFGITVSYWESEAAIAAWKADARHRVAQRLGIARWYEHYELRVAKVERAYGGPDRQ</sequence>
<dbReference type="Gene3D" id="3.30.70.100">
    <property type="match status" value="1"/>
</dbReference>
<dbReference type="PANTHER" id="PTHR37811:SF2">
    <property type="entry name" value="ABM DOMAIN-CONTAINING PROTEIN"/>
    <property type="match status" value="1"/>
</dbReference>
<dbReference type="AlphaFoldDB" id="A0A212K5T3"/>
<dbReference type="PANTHER" id="PTHR37811">
    <property type="entry name" value="BLL5343 PROTEIN"/>
    <property type="match status" value="1"/>
</dbReference>
<dbReference type="InterPro" id="IPR007138">
    <property type="entry name" value="ABM_dom"/>
</dbReference>
<dbReference type="InterPro" id="IPR011008">
    <property type="entry name" value="Dimeric_a/b-barrel"/>
</dbReference>
<proteinExistence type="predicted"/>
<dbReference type="InterPro" id="IPR052936">
    <property type="entry name" value="Jasmonate_Hydroxylase-like"/>
</dbReference>
<evidence type="ECO:0000313" key="2">
    <source>
        <dbReference type="EMBL" id="SBW06855.1"/>
    </source>
</evidence>
<name>A0A212K5T3_9PROT</name>
<dbReference type="Pfam" id="PF03992">
    <property type="entry name" value="ABM"/>
    <property type="match status" value="1"/>
</dbReference>
<organism evidence="2">
    <name type="scientific">uncultured Alphaproteobacteria bacterium</name>
    <dbReference type="NCBI Taxonomy" id="91750"/>
    <lineage>
        <taxon>Bacteria</taxon>
        <taxon>Pseudomonadati</taxon>
        <taxon>Pseudomonadota</taxon>
        <taxon>Alphaproteobacteria</taxon>
        <taxon>environmental samples</taxon>
    </lineage>
</organism>
<gene>
    <name evidence="2" type="ORF">KL86APRO_12164</name>
</gene>
<feature type="domain" description="ABM" evidence="1">
    <location>
        <begin position="15"/>
        <end position="87"/>
    </location>
</feature>
<dbReference type="SUPFAM" id="SSF54909">
    <property type="entry name" value="Dimeric alpha+beta barrel"/>
    <property type="match status" value="1"/>
</dbReference>
<accession>A0A212K5T3</accession>
<reference evidence="2" key="1">
    <citation type="submission" date="2016-04" db="EMBL/GenBank/DDBJ databases">
        <authorList>
            <person name="Evans L.H."/>
            <person name="Alamgir A."/>
            <person name="Owens N."/>
            <person name="Weber N.D."/>
            <person name="Virtaneva K."/>
            <person name="Barbian K."/>
            <person name="Babar A."/>
            <person name="Rosenke K."/>
        </authorList>
    </citation>
    <scope>NUCLEOTIDE SEQUENCE</scope>
    <source>
        <strain evidence="2">86</strain>
    </source>
</reference>
<evidence type="ECO:0000259" key="1">
    <source>
        <dbReference type="Pfam" id="PF03992"/>
    </source>
</evidence>